<dbReference type="PANTHER" id="PTHR12815:SF47">
    <property type="entry name" value="TRANSLOCATION AND ASSEMBLY MODULE SUBUNIT TAMA"/>
    <property type="match status" value="1"/>
</dbReference>
<keyword evidence="8" id="KW-1185">Reference proteome</keyword>
<keyword evidence="5" id="KW-0998">Cell outer membrane</keyword>
<keyword evidence="2" id="KW-0812">Transmembrane</keyword>
<dbReference type="InterPro" id="IPR039910">
    <property type="entry name" value="D15-like"/>
</dbReference>
<dbReference type="Proteomes" id="UP000184543">
    <property type="component" value="Unassembled WGS sequence"/>
</dbReference>
<keyword evidence="3" id="KW-0732">Signal</keyword>
<dbReference type="PANTHER" id="PTHR12815">
    <property type="entry name" value="SORTING AND ASSEMBLY MACHINERY SAMM50 PROTEIN FAMILY MEMBER"/>
    <property type="match status" value="1"/>
</dbReference>
<evidence type="ECO:0000256" key="3">
    <source>
        <dbReference type="ARBA" id="ARBA00022729"/>
    </source>
</evidence>
<dbReference type="AlphaFoldDB" id="A0A1M6JR22"/>
<dbReference type="GO" id="GO:0019867">
    <property type="term" value="C:outer membrane"/>
    <property type="evidence" value="ECO:0007669"/>
    <property type="project" value="InterPro"/>
</dbReference>
<reference evidence="8" key="1">
    <citation type="submission" date="2016-11" db="EMBL/GenBank/DDBJ databases">
        <authorList>
            <person name="Varghese N."/>
            <person name="Submissions S."/>
        </authorList>
    </citation>
    <scope>NUCLEOTIDE SEQUENCE [LARGE SCALE GENOMIC DNA]</scope>
    <source>
        <strain evidence="8">DSM 19858</strain>
    </source>
</reference>
<keyword evidence="4" id="KW-0472">Membrane</keyword>
<evidence type="ECO:0000313" key="7">
    <source>
        <dbReference type="EMBL" id="SHJ49215.1"/>
    </source>
</evidence>
<dbReference type="Pfam" id="PF01103">
    <property type="entry name" value="Omp85"/>
    <property type="match status" value="1"/>
</dbReference>
<gene>
    <name evidence="7" type="ORF">SAMN04488513_105122</name>
</gene>
<evidence type="ECO:0000256" key="2">
    <source>
        <dbReference type="ARBA" id="ARBA00022692"/>
    </source>
</evidence>
<name>A0A1M6JR22_9FLAO</name>
<dbReference type="InterPro" id="IPR000184">
    <property type="entry name" value="Bac_surfAg_D15"/>
</dbReference>
<dbReference type="STRING" id="192903.SAMN04488513_105122"/>
<protein>
    <submittedName>
        <fullName evidence="7">Surface antigen</fullName>
    </submittedName>
</protein>
<evidence type="ECO:0000256" key="5">
    <source>
        <dbReference type="ARBA" id="ARBA00023237"/>
    </source>
</evidence>
<accession>A0A1M6JR22</accession>
<feature type="domain" description="Bacterial surface antigen (D15)" evidence="6">
    <location>
        <begin position="380"/>
        <end position="850"/>
    </location>
</feature>
<organism evidence="7 8">
    <name type="scientific">Pseudozobellia thermophila</name>
    <dbReference type="NCBI Taxonomy" id="192903"/>
    <lineage>
        <taxon>Bacteria</taxon>
        <taxon>Pseudomonadati</taxon>
        <taxon>Bacteroidota</taxon>
        <taxon>Flavobacteriia</taxon>
        <taxon>Flavobacteriales</taxon>
        <taxon>Flavobacteriaceae</taxon>
        <taxon>Pseudozobellia</taxon>
    </lineage>
</organism>
<evidence type="ECO:0000256" key="4">
    <source>
        <dbReference type="ARBA" id="ARBA00023136"/>
    </source>
</evidence>
<sequence>MGAMTTSLRFIKTCAKISLLFLAVTIYSCNTLKRVGENELLLTDNTIYADDREVKNEAIKSLIVQEPNSTLLGYPLRLNLYNLAKKNPDSSFQAWLHRKEKREARLIRLLSKKQVNRLGESFLVSGLSEWLKKIGEAPVIVDTTKSRRTLERLSAYYGSKGYFNNNTTFVIDTLPRKKRAKIDYKIDLGKPFIIDSISKKIASRAIDSIYQLNAEASFVKEGEQFDLAQFAKERERLSSIFRNSGVYNFQESSISYDIATDTTKVADDQQMNIELNIDNFKKRGDTAVTSTEYKVYKFDQINIYTDYLYNGDDSEQQSIRYGDYNIFYHNKLRFKPKTLANAVFFEKDSVYREIDRTRTYRQITNLGVFKYPTITSEPNGEGNTLDANIYLAARPKYSLGTSFEVTRSNIQQVGLALSPSLQARNLFGGAENLSLAGRLSIGSSNDPSIVDNRFFNIQEYGADLNLDIPRIWFPFFNTNKVIPSYTLPKTRISLGTSFQKNIGLDKQAFNTVLSYNWVPSDLIKHNVELLNIQFVRNVNIDRFFNVYSNSYEQLDEVADAYDNAGQYPELASFFETTDDSSDPQLIIPTGTTGFTQAVLNNEISTTEDELETVNRIEERRERLTENNLIFASNYTLNLNNRENVADNTFYQFRFKVESAGNLLSAISAIIPFEENESGDRLVFGVPYSQYIKTEFDYVKYWGISRSNVLALRTFFGIAIPYGNSNNIPFVRSYFAGGANDIRAWSPYSLGPGRTDAINDFNEANLKIGVNLEHRFPVIGNLKGALFADAGNIWNVFDNVEDPEATFTGFSSLEDIALGTGFGLRYDFTYFVLRADLGFKTYNPANEISKRWFTDFNLSNSVLQIGINYPF</sequence>
<dbReference type="EMBL" id="FQYU01000005">
    <property type="protein sequence ID" value="SHJ49215.1"/>
    <property type="molecule type" value="Genomic_DNA"/>
</dbReference>
<proteinExistence type="predicted"/>
<evidence type="ECO:0000313" key="8">
    <source>
        <dbReference type="Proteomes" id="UP000184543"/>
    </source>
</evidence>
<comment type="subcellular location">
    <subcellularLocation>
        <location evidence="1">Membrane</location>
    </subcellularLocation>
</comment>
<dbReference type="Gene3D" id="2.40.160.50">
    <property type="entry name" value="membrane protein fhac: a member of the omp85/tpsb transporter family"/>
    <property type="match status" value="1"/>
</dbReference>
<evidence type="ECO:0000259" key="6">
    <source>
        <dbReference type="Pfam" id="PF01103"/>
    </source>
</evidence>
<evidence type="ECO:0000256" key="1">
    <source>
        <dbReference type="ARBA" id="ARBA00004370"/>
    </source>
</evidence>